<dbReference type="Gene3D" id="3.40.190.290">
    <property type="match status" value="1"/>
</dbReference>
<reference evidence="4" key="1">
    <citation type="journal article" date="2014" name="Genome Announc.">
        <title>Complete Genome Sequence of the Highly Transformable Pseudomonas stutzeri Strain 28a24.</title>
        <authorList>
            <person name="Smith B.A."/>
            <person name="Dougherty K.M."/>
            <person name="Baltrus D.A."/>
        </authorList>
    </citation>
    <scope>NUCLEOTIDE SEQUENCE [LARGE SCALE GENOMIC DNA]</scope>
    <source>
        <strain evidence="4">28a24</strain>
    </source>
</reference>
<dbReference type="InterPro" id="IPR058163">
    <property type="entry name" value="LysR-type_TF_proteobact-type"/>
</dbReference>
<proteinExistence type="inferred from homology"/>
<feature type="domain" description="LysR substrate-binding" evidence="2">
    <location>
        <begin position="5"/>
        <end position="72"/>
    </location>
</feature>
<comment type="similarity">
    <text evidence="1">Belongs to the LysR transcriptional regulatory family.</text>
</comment>
<evidence type="ECO:0000313" key="4">
    <source>
        <dbReference type="Proteomes" id="UP000019522"/>
    </source>
</evidence>
<dbReference type="PANTHER" id="PTHR30537">
    <property type="entry name" value="HTH-TYPE TRANSCRIPTIONAL REGULATOR"/>
    <property type="match status" value="1"/>
</dbReference>
<dbReference type="KEGG" id="pstt:CH92_12800"/>
<dbReference type="Pfam" id="PF03466">
    <property type="entry name" value="LysR_substrate"/>
    <property type="match status" value="1"/>
</dbReference>
<sequence length="81" mass="9156">MAPVLADWPRLRLSLIVDDALIDIFDSWIDIALRVGELRDSSWIGRKLCEMDTLLYASTSYLARQGMPDSPAIWKTTTGSR</sequence>
<evidence type="ECO:0000313" key="3">
    <source>
        <dbReference type="EMBL" id="AHL77658.1"/>
    </source>
</evidence>
<dbReference type="GO" id="GO:0003700">
    <property type="term" value="F:DNA-binding transcription factor activity"/>
    <property type="evidence" value="ECO:0007669"/>
    <property type="project" value="TreeGrafter"/>
</dbReference>
<dbReference type="InterPro" id="IPR005119">
    <property type="entry name" value="LysR_subst-bd"/>
</dbReference>
<accession>W8RD33</accession>
<dbReference type="Proteomes" id="UP000019522">
    <property type="component" value="Chromosome"/>
</dbReference>
<dbReference type="GO" id="GO:0043565">
    <property type="term" value="F:sequence-specific DNA binding"/>
    <property type="evidence" value="ECO:0007669"/>
    <property type="project" value="TreeGrafter"/>
</dbReference>
<dbReference type="AlphaFoldDB" id="W8RD33"/>
<reference evidence="3 4" key="2">
    <citation type="submission" date="2014-03" db="EMBL/GenBank/DDBJ databases">
        <authorList>
            <person name="Baltrus D."/>
            <person name="Dougherty K."/>
        </authorList>
    </citation>
    <scope>NUCLEOTIDE SEQUENCE</scope>
    <source>
        <strain evidence="3 4">28a24</strain>
    </source>
</reference>
<dbReference type="SUPFAM" id="SSF53850">
    <property type="entry name" value="Periplasmic binding protein-like II"/>
    <property type="match status" value="1"/>
</dbReference>
<evidence type="ECO:0000259" key="2">
    <source>
        <dbReference type="Pfam" id="PF03466"/>
    </source>
</evidence>
<evidence type="ECO:0000256" key="1">
    <source>
        <dbReference type="ARBA" id="ARBA00009437"/>
    </source>
</evidence>
<dbReference type="PATRIC" id="fig|316.77.peg.2562"/>
<protein>
    <recommendedName>
        <fullName evidence="2">LysR substrate-binding domain-containing protein</fullName>
    </recommendedName>
</protein>
<dbReference type="GO" id="GO:0006351">
    <property type="term" value="P:DNA-templated transcription"/>
    <property type="evidence" value="ECO:0007669"/>
    <property type="project" value="TreeGrafter"/>
</dbReference>
<dbReference type="EMBL" id="CP007441">
    <property type="protein sequence ID" value="AHL77658.1"/>
    <property type="molecule type" value="Genomic_DNA"/>
</dbReference>
<name>W8RD33_STUST</name>
<organism evidence="3 4">
    <name type="scientific">Stutzerimonas stutzeri</name>
    <name type="common">Pseudomonas stutzeri</name>
    <dbReference type="NCBI Taxonomy" id="316"/>
    <lineage>
        <taxon>Bacteria</taxon>
        <taxon>Pseudomonadati</taxon>
        <taxon>Pseudomonadota</taxon>
        <taxon>Gammaproteobacteria</taxon>
        <taxon>Pseudomonadales</taxon>
        <taxon>Pseudomonadaceae</taxon>
        <taxon>Stutzerimonas</taxon>
    </lineage>
</organism>
<gene>
    <name evidence="3" type="ORF">CH92_12800</name>
</gene>
<dbReference type="PANTHER" id="PTHR30537:SF5">
    <property type="entry name" value="HTH-TYPE TRANSCRIPTIONAL ACTIVATOR TTDR-RELATED"/>
    <property type="match status" value="1"/>
</dbReference>